<dbReference type="AlphaFoldDB" id="A0A7X0HU22"/>
<feature type="DNA-binding region" description="H-T-H motif" evidence="3">
    <location>
        <begin position="23"/>
        <end position="42"/>
    </location>
</feature>
<dbReference type="Gene3D" id="1.10.10.60">
    <property type="entry name" value="Homeodomain-like"/>
    <property type="match status" value="1"/>
</dbReference>
<dbReference type="PANTHER" id="PTHR43479">
    <property type="entry name" value="ACREF/ENVCD OPERON REPRESSOR-RELATED"/>
    <property type="match status" value="1"/>
</dbReference>
<evidence type="ECO:0000313" key="5">
    <source>
        <dbReference type="EMBL" id="MBB6446884.1"/>
    </source>
</evidence>
<keyword evidence="1" id="KW-0678">Repressor</keyword>
<protein>
    <submittedName>
        <fullName evidence="5">AcrR family transcriptional regulator</fullName>
    </submittedName>
</protein>
<gene>
    <name evidence="5" type="ORF">HNR53_003549</name>
</gene>
<feature type="domain" description="HTH tetR-type" evidence="4">
    <location>
        <begin position="1"/>
        <end position="60"/>
    </location>
</feature>
<keyword evidence="2 3" id="KW-0238">DNA-binding</keyword>
<evidence type="ECO:0000256" key="1">
    <source>
        <dbReference type="ARBA" id="ARBA00022491"/>
    </source>
</evidence>
<accession>A0A7X0HU22</accession>
<proteinExistence type="predicted"/>
<evidence type="ECO:0000259" key="4">
    <source>
        <dbReference type="PROSITE" id="PS50977"/>
    </source>
</evidence>
<evidence type="ECO:0000313" key="6">
    <source>
        <dbReference type="Proteomes" id="UP000531594"/>
    </source>
</evidence>
<dbReference type="InterPro" id="IPR001647">
    <property type="entry name" value="HTH_TetR"/>
</dbReference>
<dbReference type="SUPFAM" id="SSF46689">
    <property type="entry name" value="Homeodomain-like"/>
    <property type="match status" value="1"/>
</dbReference>
<dbReference type="InterPro" id="IPR009057">
    <property type="entry name" value="Homeodomain-like_sf"/>
</dbReference>
<comment type="caution">
    <text evidence="5">The sequence shown here is derived from an EMBL/GenBank/DDBJ whole genome shotgun (WGS) entry which is preliminary data.</text>
</comment>
<dbReference type="Pfam" id="PF00440">
    <property type="entry name" value="TetR_N"/>
    <property type="match status" value="1"/>
</dbReference>
<dbReference type="InterPro" id="IPR050624">
    <property type="entry name" value="HTH-type_Tx_Regulator"/>
</dbReference>
<dbReference type="PRINTS" id="PR00455">
    <property type="entry name" value="HTHTETR"/>
</dbReference>
<dbReference type="RefSeq" id="WP_184528296.1">
    <property type="nucleotide sequence ID" value="NZ_JACHGK010000014.1"/>
</dbReference>
<dbReference type="Gene3D" id="1.10.357.10">
    <property type="entry name" value="Tetracycline Repressor, domain 2"/>
    <property type="match status" value="1"/>
</dbReference>
<reference evidence="5 6" key="1">
    <citation type="submission" date="2020-08" db="EMBL/GenBank/DDBJ databases">
        <title>Genomic Encyclopedia of Type Strains, Phase IV (KMG-IV): sequencing the most valuable type-strain genomes for metagenomic binning, comparative biology and taxonomic classification.</title>
        <authorList>
            <person name="Goeker M."/>
        </authorList>
    </citation>
    <scope>NUCLEOTIDE SEQUENCE [LARGE SCALE GENOMIC DNA]</scope>
    <source>
        <strain evidence="5 6">DSM 5391</strain>
    </source>
</reference>
<dbReference type="PROSITE" id="PS50977">
    <property type="entry name" value="HTH_TETR_2"/>
    <property type="match status" value="1"/>
</dbReference>
<evidence type="ECO:0000256" key="3">
    <source>
        <dbReference type="PROSITE-ProRule" id="PRU00335"/>
    </source>
</evidence>
<keyword evidence="6" id="KW-1185">Reference proteome</keyword>
<name>A0A7X0HU22_9BACI</name>
<dbReference type="Proteomes" id="UP000531594">
    <property type="component" value="Unassembled WGS sequence"/>
</dbReference>
<dbReference type="EMBL" id="JACHGK010000014">
    <property type="protein sequence ID" value="MBB6446884.1"/>
    <property type="molecule type" value="Genomic_DNA"/>
</dbReference>
<dbReference type="PANTHER" id="PTHR43479:SF22">
    <property type="entry name" value="TRANSCRIPTIONAL REGULATOR, TETR FAMILY"/>
    <property type="match status" value="1"/>
</dbReference>
<organism evidence="5 6">
    <name type="scientific">Bacillus benzoevorans</name>
    <dbReference type="NCBI Taxonomy" id="1456"/>
    <lineage>
        <taxon>Bacteria</taxon>
        <taxon>Bacillati</taxon>
        <taxon>Bacillota</taxon>
        <taxon>Bacilli</taxon>
        <taxon>Bacillales</taxon>
        <taxon>Bacillaceae</taxon>
        <taxon>Bacillus</taxon>
    </lineage>
</organism>
<dbReference type="GO" id="GO:0003677">
    <property type="term" value="F:DNA binding"/>
    <property type="evidence" value="ECO:0007669"/>
    <property type="project" value="UniProtKB-UniRule"/>
</dbReference>
<evidence type="ECO:0000256" key="2">
    <source>
        <dbReference type="ARBA" id="ARBA00023125"/>
    </source>
</evidence>
<sequence>MKKQMIMEKALELFAKNGFEATSIQQITEKCGISKGAFYLSFKSKDELILSIIDHFMSTIAAEIERAVNDDQHAGDLLYQYYFVFFRAYERHADFAKLFIKELSAMFNPELIERILVYHAHLTKVVFSIIERQFPQTNSKMRADLVFVIQGFVKNYGELFFIDHASVDLHELCTALVEKTEILARHAAIPVLAPEFFAMSVHERIAPTKEQLMEVLMRKINEIDDPILLESLELLTGHLRGAALSPAIIQGLLKNLSSSPHTKWTASLYQKYEVSQ</sequence>